<dbReference type="InterPro" id="IPR038107">
    <property type="entry name" value="Glycos_transf_N_sf"/>
</dbReference>
<dbReference type="STRING" id="1798182.GA0061081_102144"/>
<comment type="function">
    <text evidence="9">Involved in lipopolysaccharide (LPS) biosynthesis. Catalyzes the transfer of 3-deoxy-D-manno-octulosonate (Kdo) residue(s) from CMP-Kdo to lipid IV(A), the tetraacyldisaccharide-1,4'-bisphosphate precursor of lipid A.</text>
</comment>
<accession>A0A1C3ZY04</accession>
<comment type="subcellular location">
    <subcellularLocation>
        <location evidence="9">Cell membrane</location>
    </subcellularLocation>
</comment>
<dbReference type="InterPro" id="IPR039901">
    <property type="entry name" value="Kdotransferase"/>
</dbReference>
<evidence type="ECO:0000256" key="9">
    <source>
        <dbReference type="RuleBase" id="RU365103"/>
    </source>
</evidence>
<dbReference type="PANTHER" id="PTHR42755">
    <property type="entry name" value="3-DEOXY-MANNO-OCTULOSONATE CYTIDYLYLTRANSFERASE"/>
    <property type="match status" value="1"/>
</dbReference>
<dbReference type="GO" id="GO:0005886">
    <property type="term" value="C:plasma membrane"/>
    <property type="evidence" value="ECO:0007669"/>
    <property type="project" value="UniProtKB-SubCell"/>
</dbReference>
<name>A0A1C3ZY04_9GAMM</name>
<keyword evidence="9" id="KW-0472">Membrane</keyword>
<feature type="site" description="Transition state stabilizer" evidence="8">
    <location>
        <position position="217"/>
    </location>
</feature>
<dbReference type="Pfam" id="PF04413">
    <property type="entry name" value="Glycos_transf_N"/>
    <property type="match status" value="1"/>
</dbReference>
<organism evidence="11 12">
    <name type="scientific">Gilliamella bombicola</name>
    <dbReference type="NCBI Taxonomy" id="1798182"/>
    <lineage>
        <taxon>Bacteria</taxon>
        <taxon>Pseudomonadati</taxon>
        <taxon>Pseudomonadota</taxon>
        <taxon>Gammaproteobacteria</taxon>
        <taxon>Orbales</taxon>
        <taxon>Orbaceae</taxon>
        <taxon>Gilliamella</taxon>
    </lineage>
</organism>
<dbReference type="RefSeq" id="WP_091346854.1">
    <property type="nucleotide sequence ID" value="NZ_FMAQ01000002.1"/>
</dbReference>
<evidence type="ECO:0000313" key="11">
    <source>
        <dbReference type="EMBL" id="SCB87166.1"/>
    </source>
</evidence>
<sequence length="422" mass="49476">MNKLFRYCLLIVTQFLLIFLPALAVYSFIKARKQNIKIRDNLQHIGQHYFLTSLFHRWNKKNCIMIHAISLGEVDAAINLINSFEPESNENIILTVTSIQAYKKLHKNKLNLKILYFPFDSLIHQTLFLSHFHIKKAIIIEHDFWPNFLAVMNMLKREVILLNGHISDKTIQRLSNRYYRELMFSPIKNAYVQTDDLRTKLLHIMPDINVSVVPSYKLPLNIRVNGVENITSERKVIAISNFHPNELDTVNILLSKLIHLDYKIILVPRHINFFDDFIQVLKKQYNNQVEVISECSDIENILSDIVFVKSYGVLNRIYSMSHASIVFGSFDSSLKGHSLFEPLLHGAMVYYGPHFSSQKYMDELLHSFIPDIQHDINSIFQQIESLTTQDRLRIYNSFVKTVEQEAVILINHFREIEKWIRS</sequence>
<reference evidence="12" key="1">
    <citation type="submission" date="2016-08" db="EMBL/GenBank/DDBJ databases">
        <authorList>
            <person name="Varghese N."/>
            <person name="Submissions Spin"/>
        </authorList>
    </citation>
    <scope>NUCLEOTIDE SEQUENCE [LARGE SCALE GENOMIC DNA]</scope>
    <source>
        <strain evidence="12">R-53248</strain>
    </source>
</reference>
<dbReference type="GO" id="GO:0043842">
    <property type="term" value="F:Kdo transferase activity"/>
    <property type="evidence" value="ECO:0007669"/>
    <property type="project" value="UniProtKB-EC"/>
</dbReference>
<evidence type="ECO:0000256" key="5">
    <source>
        <dbReference type="ARBA" id="ARBA00031445"/>
    </source>
</evidence>
<dbReference type="EMBL" id="FMAQ01000002">
    <property type="protein sequence ID" value="SCB87166.1"/>
    <property type="molecule type" value="Genomic_DNA"/>
</dbReference>
<evidence type="ECO:0000256" key="6">
    <source>
        <dbReference type="ARBA" id="ARBA00049183"/>
    </source>
</evidence>
<feature type="site" description="Transition state stabilizer" evidence="8">
    <location>
        <position position="141"/>
    </location>
</feature>
<keyword evidence="4 9" id="KW-0808">Transferase</keyword>
<evidence type="ECO:0000256" key="7">
    <source>
        <dbReference type="PIRSR" id="PIRSR639901-1"/>
    </source>
</evidence>
<dbReference type="Proteomes" id="UP000199670">
    <property type="component" value="Unassembled WGS sequence"/>
</dbReference>
<dbReference type="GO" id="GO:0009244">
    <property type="term" value="P:lipopolysaccharide core region biosynthetic process"/>
    <property type="evidence" value="ECO:0007669"/>
    <property type="project" value="UniProtKB-UniRule"/>
</dbReference>
<evidence type="ECO:0000259" key="10">
    <source>
        <dbReference type="Pfam" id="PF04413"/>
    </source>
</evidence>
<dbReference type="GO" id="GO:0009245">
    <property type="term" value="P:lipid A biosynthetic process"/>
    <property type="evidence" value="ECO:0007669"/>
    <property type="project" value="TreeGrafter"/>
</dbReference>
<proteinExistence type="inferred from homology"/>
<evidence type="ECO:0000256" key="2">
    <source>
        <dbReference type="ARBA" id="ARBA00012621"/>
    </source>
</evidence>
<evidence type="ECO:0000256" key="4">
    <source>
        <dbReference type="ARBA" id="ARBA00022679"/>
    </source>
</evidence>
<keyword evidence="9" id="KW-0448">Lipopolysaccharide biosynthesis</keyword>
<dbReference type="Gene3D" id="3.40.50.11720">
    <property type="entry name" value="3-Deoxy-D-manno-octulosonic-acid transferase, N-terminal domain"/>
    <property type="match status" value="1"/>
</dbReference>
<evidence type="ECO:0000256" key="1">
    <source>
        <dbReference type="ARBA" id="ARBA00004713"/>
    </source>
</evidence>
<dbReference type="EC" id="2.4.99.12" evidence="2 9"/>
<feature type="domain" description="3-deoxy-D-manno-octulosonic-acid transferase N-terminal" evidence="10">
    <location>
        <begin position="58"/>
        <end position="217"/>
    </location>
</feature>
<comment type="similarity">
    <text evidence="9">Belongs to the glycosyltransferase group 1 family.</text>
</comment>
<keyword evidence="9" id="KW-1003">Cell membrane</keyword>
<protein>
    <recommendedName>
        <fullName evidence="3 9">3-deoxy-D-manno-octulosonic acid transferase</fullName>
        <shortName evidence="9">Kdo transferase</shortName>
        <ecNumber evidence="2 9">2.4.99.12</ecNumber>
    </recommendedName>
    <alternativeName>
        <fullName evidence="5 9">Lipid IV(A) 3-deoxy-D-manno-octulosonic acid transferase</fullName>
    </alternativeName>
</protein>
<dbReference type="OrthoDB" id="7057487at2"/>
<evidence type="ECO:0000313" key="12">
    <source>
        <dbReference type="Proteomes" id="UP000199670"/>
    </source>
</evidence>
<dbReference type="AlphaFoldDB" id="A0A1C3ZY04"/>
<keyword evidence="12" id="KW-1185">Reference proteome</keyword>
<gene>
    <name evidence="11" type="ORF">GA0061081_102144</name>
</gene>
<evidence type="ECO:0000256" key="3">
    <source>
        <dbReference type="ARBA" id="ARBA00019077"/>
    </source>
</evidence>
<comment type="catalytic activity">
    <reaction evidence="6 9">
        <text>lipid IVA (E. coli) + CMP-3-deoxy-beta-D-manno-octulosonate = alpha-Kdo-(2-&gt;6)-lipid IVA (E. coli) + CMP + H(+)</text>
        <dbReference type="Rhea" id="RHEA:28066"/>
        <dbReference type="ChEBI" id="CHEBI:15378"/>
        <dbReference type="ChEBI" id="CHEBI:58603"/>
        <dbReference type="ChEBI" id="CHEBI:60364"/>
        <dbReference type="ChEBI" id="CHEBI:60377"/>
        <dbReference type="ChEBI" id="CHEBI:85987"/>
        <dbReference type="EC" id="2.4.99.12"/>
    </reaction>
</comment>
<dbReference type="UniPathway" id="UPA00958"/>
<evidence type="ECO:0000256" key="8">
    <source>
        <dbReference type="PIRSR" id="PIRSR639901-2"/>
    </source>
</evidence>
<dbReference type="PANTHER" id="PTHR42755:SF1">
    <property type="entry name" value="3-DEOXY-D-MANNO-OCTULOSONIC ACID TRANSFERASE, MITOCHONDRIAL-RELATED"/>
    <property type="match status" value="1"/>
</dbReference>
<dbReference type="Gene3D" id="3.40.50.2000">
    <property type="entry name" value="Glycogen Phosphorylase B"/>
    <property type="match status" value="1"/>
</dbReference>
<dbReference type="InterPro" id="IPR007507">
    <property type="entry name" value="Glycos_transf_N"/>
</dbReference>
<feature type="active site" description="Proton acceptor" evidence="7">
    <location>
        <position position="73"/>
    </location>
</feature>
<comment type="pathway">
    <text evidence="1 9">Bacterial outer membrane biogenesis; LPS core biosynthesis.</text>
</comment>